<dbReference type="OrthoDB" id="282517at2"/>
<dbReference type="Proteomes" id="UP000245762">
    <property type="component" value="Unassembled WGS sequence"/>
</dbReference>
<proteinExistence type="predicted"/>
<comment type="caution">
    <text evidence="1">The sequence shown here is derived from an EMBL/GenBank/DDBJ whole genome shotgun (WGS) entry which is preliminary data.</text>
</comment>
<evidence type="ECO:0000313" key="1">
    <source>
        <dbReference type="EMBL" id="PWL39034.1"/>
    </source>
</evidence>
<accession>A0A316KYV0</accession>
<protein>
    <submittedName>
        <fullName evidence="1">Uncharacterized protein</fullName>
    </submittedName>
</protein>
<dbReference type="EMBL" id="QGEG01000002">
    <property type="protein sequence ID" value="PWL39034.1"/>
    <property type="molecule type" value="Genomic_DNA"/>
</dbReference>
<gene>
    <name evidence="1" type="ORF">DKG77_12485</name>
</gene>
<name>A0A316KYV0_9FLAO</name>
<evidence type="ECO:0000313" key="2">
    <source>
        <dbReference type="Proteomes" id="UP000245762"/>
    </source>
</evidence>
<keyword evidence="2" id="KW-1185">Reference proteome</keyword>
<organism evidence="1 2">
    <name type="scientific">Flagellimonas aquimarina</name>
    <dbReference type="NCBI Taxonomy" id="2201895"/>
    <lineage>
        <taxon>Bacteria</taxon>
        <taxon>Pseudomonadati</taxon>
        <taxon>Bacteroidota</taxon>
        <taxon>Flavobacteriia</taxon>
        <taxon>Flavobacteriales</taxon>
        <taxon>Flavobacteriaceae</taxon>
        <taxon>Flagellimonas</taxon>
    </lineage>
</organism>
<dbReference type="RefSeq" id="WP_109663422.1">
    <property type="nucleotide sequence ID" value="NZ_QGEG01000002.1"/>
</dbReference>
<reference evidence="1 2" key="1">
    <citation type="submission" date="2018-05" db="EMBL/GenBank/DDBJ databases">
        <title>Complete genome sequence of Flagellimonas aquimarina ECD12 isolated from seaweed Ecklonia cava.</title>
        <authorList>
            <person name="Choi S."/>
            <person name="Seong C."/>
        </authorList>
    </citation>
    <scope>NUCLEOTIDE SEQUENCE [LARGE SCALE GENOMIC DNA]</scope>
    <source>
        <strain evidence="1 2">ECD12</strain>
    </source>
</reference>
<sequence length="137" mass="16156">MTDHSELSDVKFEKMFEKGDLPPSLFSHEAHLRLAWLYIKKYGQEKAAEKICKEIKQFDHLHGKGDKFNITVSVAAIKMVDHFIKKSESNDFYTFIKKFSRLKSDFKELLYQHYNLDIFSNKEAKTSFIEPDLLPFD</sequence>
<dbReference type="AlphaFoldDB" id="A0A316KYV0"/>